<gene>
    <name evidence="8" type="ORF">FCULG_00008995</name>
    <name evidence="9" type="ORF">HYE67_011443</name>
</gene>
<comment type="similarity">
    <text evidence="2">Belongs to the cytochrome P450 family.</text>
</comment>
<dbReference type="GO" id="GO:0005506">
    <property type="term" value="F:iron ion binding"/>
    <property type="evidence" value="ECO:0007669"/>
    <property type="project" value="InterPro"/>
</dbReference>
<dbReference type="PANTHER" id="PTHR24305">
    <property type="entry name" value="CYTOCHROME P450"/>
    <property type="match status" value="1"/>
</dbReference>
<evidence type="ECO:0000256" key="1">
    <source>
        <dbReference type="ARBA" id="ARBA00001971"/>
    </source>
</evidence>
<dbReference type="Proteomes" id="UP000663297">
    <property type="component" value="Chromosome 4"/>
</dbReference>
<dbReference type="Proteomes" id="UP000241587">
    <property type="component" value="Unassembled WGS sequence"/>
</dbReference>
<comment type="cofactor">
    <cofactor evidence="1">
        <name>heme</name>
        <dbReference type="ChEBI" id="CHEBI:30413"/>
    </cofactor>
</comment>
<dbReference type="EMBL" id="PVEM01000016">
    <property type="protein sequence ID" value="PTD02800.1"/>
    <property type="molecule type" value="Genomic_DNA"/>
</dbReference>
<dbReference type="Pfam" id="PF00067">
    <property type="entry name" value="p450"/>
    <property type="match status" value="1"/>
</dbReference>
<keyword evidence="6" id="KW-0408">Iron</keyword>
<reference evidence="9" key="2">
    <citation type="submission" date="2020-11" db="EMBL/GenBank/DDBJ databases">
        <title>The chromosome-scale genome resource for two endophytic Fusarium species: F. culmorum and F. pseudograminearum.</title>
        <authorList>
            <person name="Yuan Z."/>
        </authorList>
    </citation>
    <scope>NUCLEOTIDE SEQUENCE</scope>
    <source>
        <strain evidence="9">Class2-1B</strain>
    </source>
</reference>
<evidence type="ECO:0000256" key="6">
    <source>
        <dbReference type="ARBA" id="ARBA00023004"/>
    </source>
</evidence>
<evidence type="ECO:0000256" key="3">
    <source>
        <dbReference type="ARBA" id="ARBA00022617"/>
    </source>
</evidence>
<proteinExistence type="inferred from homology"/>
<dbReference type="GO" id="GO:0020037">
    <property type="term" value="F:heme binding"/>
    <property type="evidence" value="ECO:0007669"/>
    <property type="project" value="InterPro"/>
</dbReference>
<accession>A0A2T4GH64</accession>
<sequence length="90" mass="10793">MVPERWIKPRPVEYEDDDRSAMKPFSVGPLNCPGRHFAWAEARLVLAHLLWELDLELISENDDWLRLQKVFIFWRKPPLNVRAIPRSREE</sequence>
<evidence type="ECO:0000313" key="8">
    <source>
        <dbReference type="EMBL" id="PTD02800.1"/>
    </source>
</evidence>
<dbReference type="GO" id="GO:0004497">
    <property type="term" value="F:monooxygenase activity"/>
    <property type="evidence" value="ECO:0007669"/>
    <property type="project" value="UniProtKB-KW"/>
</dbReference>
<keyword evidence="4" id="KW-0479">Metal-binding</keyword>
<dbReference type="EMBL" id="CP064750">
    <property type="protein sequence ID" value="QPC69212.1"/>
    <property type="molecule type" value="Genomic_DNA"/>
</dbReference>
<evidence type="ECO:0000256" key="5">
    <source>
        <dbReference type="ARBA" id="ARBA00023002"/>
    </source>
</evidence>
<evidence type="ECO:0008006" key="11">
    <source>
        <dbReference type="Google" id="ProtNLM"/>
    </source>
</evidence>
<dbReference type="AlphaFoldDB" id="A0A2T4GH64"/>
<dbReference type="PANTHER" id="PTHR24305:SF29">
    <property type="entry name" value="BENZOATE-PARA-HYDROXYLASE"/>
    <property type="match status" value="1"/>
</dbReference>
<protein>
    <recommendedName>
        <fullName evidence="11">Cytochrome P450</fullName>
    </recommendedName>
</protein>
<dbReference type="OrthoDB" id="10523048at2759"/>
<evidence type="ECO:0000256" key="7">
    <source>
        <dbReference type="ARBA" id="ARBA00023033"/>
    </source>
</evidence>
<evidence type="ECO:0000256" key="4">
    <source>
        <dbReference type="ARBA" id="ARBA00022723"/>
    </source>
</evidence>
<keyword evidence="3" id="KW-0349">Heme</keyword>
<dbReference type="Gene3D" id="1.10.630.10">
    <property type="entry name" value="Cytochrome P450"/>
    <property type="match status" value="1"/>
</dbReference>
<dbReference type="OMA" id="MVPERWI"/>
<keyword evidence="5" id="KW-0560">Oxidoreductase</keyword>
<organism evidence="8 10">
    <name type="scientific">Fusarium culmorum</name>
    <dbReference type="NCBI Taxonomy" id="5516"/>
    <lineage>
        <taxon>Eukaryota</taxon>
        <taxon>Fungi</taxon>
        <taxon>Dikarya</taxon>
        <taxon>Ascomycota</taxon>
        <taxon>Pezizomycotina</taxon>
        <taxon>Sordariomycetes</taxon>
        <taxon>Hypocreomycetidae</taxon>
        <taxon>Hypocreales</taxon>
        <taxon>Nectriaceae</taxon>
        <taxon>Fusarium</taxon>
    </lineage>
</organism>
<dbReference type="GO" id="GO:0016705">
    <property type="term" value="F:oxidoreductase activity, acting on paired donors, with incorporation or reduction of molecular oxygen"/>
    <property type="evidence" value="ECO:0007669"/>
    <property type="project" value="InterPro"/>
</dbReference>
<keyword evidence="7" id="KW-0503">Monooxygenase</keyword>
<dbReference type="InterPro" id="IPR001128">
    <property type="entry name" value="Cyt_P450"/>
</dbReference>
<dbReference type="SUPFAM" id="SSF48264">
    <property type="entry name" value="Cytochrome P450"/>
    <property type="match status" value="1"/>
</dbReference>
<dbReference type="InterPro" id="IPR050121">
    <property type="entry name" value="Cytochrome_P450_monoxygenase"/>
</dbReference>
<name>A0A2T4GH64_FUSCU</name>
<dbReference type="InterPro" id="IPR036396">
    <property type="entry name" value="Cyt_P450_sf"/>
</dbReference>
<evidence type="ECO:0000313" key="9">
    <source>
        <dbReference type="EMBL" id="QPC69212.1"/>
    </source>
</evidence>
<evidence type="ECO:0000256" key="2">
    <source>
        <dbReference type="ARBA" id="ARBA00010617"/>
    </source>
</evidence>
<reference evidence="8 10" key="1">
    <citation type="submission" date="2018-02" db="EMBL/GenBank/DDBJ databases">
        <title>Fusarium culmorum secondary metabolites in fungal-bacterial-plant interactions.</title>
        <authorList>
            <person name="Schmidt R."/>
        </authorList>
    </citation>
    <scope>NUCLEOTIDE SEQUENCE [LARGE SCALE GENOMIC DNA]</scope>
    <source>
        <strain evidence="8 10">PV</strain>
    </source>
</reference>
<keyword evidence="10" id="KW-1185">Reference proteome</keyword>
<evidence type="ECO:0000313" key="10">
    <source>
        <dbReference type="Proteomes" id="UP000241587"/>
    </source>
</evidence>